<feature type="binding site" evidence="5">
    <location>
        <position position="222"/>
    </location>
    <ligand>
        <name>a divalent metal cation</name>
        <dbReference type="ChEBI" id="CHEBI:60240"/>
        <label>1</label>
    </ligand>
</feature>
<proteinExistence type="inferred from homology"/>
<evidence type="ECO:0000256" key="2">
    <source>
        <dbReference type="ARBA" id="ARBA00011643"/>
    </source>
</evidence>
<keyword evidence="4 5" id="KW-0479">Metal-binding</keyword>
<evidence type="ECO:0000256" key="3">
    <source>
        <dbReference type="ARBA" id="ARBA00022112"/>
    </source>
</evidence>
<reference evidence="6 7" key="1">
    <citation type="submission" date="2020-01" db="EMBL/GenBank/DDBJ databases">
        <title>Genomes assembled from Gulf of Kutch pelagic sediment metagenomes.</title>
        <authorList>
            <person name="Chandrashekar M."/>
            <person name="Mahajan M.S."/>
            <person name="Dave K.J."/>
            <person name="Vatsa P."/>
            <person name="Nathani N.M."/>
        </authorList>
    </citation>
    <scope>NUCLEOTIDE SEQUENCE [LARGE SCALE GENOMIC DNA]</scope>
    <source>
        <strain evidence="6">KS3-K002</strain>
    </source>
</reference>
<feature type="binding site" evidence="5">
    <location>
        <position position="106"/>
    </location>
    <ligand>
        <name>a divalent metal cation</name>
        <dbReference type="ChEBI" id="CHEBI:60240"/>
        <label>1</label>
    </ligand>
</feature>
<protein>
    <recommendedName>
        <fullName evidence="3">GTP cyclohydrolase 1 type 2 homolog</fullName>
    </recommendedName>
</protein>
<feature type="binding site" evidence="5">
    <location>
        <position position="69"/>
    </location>
    <ligand>
        <name>a divalent metal cation</name>
        <dbReference type="ChEBI" id="CHEBI:60240"/>
        <label>1</label>
    </ligand>
</feature>
<evidence type="ECO:0000313" key="7">
    <source>
        <dbReference type="Proteomes" id="UP000702544"/>
    </source>
</evidence>
<evidence type="ECO:0000256" key="1">
    <source>
        <dbReference type="ARBA" id="ARBA00006964"/>
    </source>
</evidence>
<comment type="caution">
    <text evidence="6">The sequence shown here is derived from an EMBL/GenBank/DDBJ whole genome shotgun (WGS) entry which is preliminary data.</text>
</comment>
<sequence>MAAVELDQLVAYLDGYLNIADYSDAPGAHNGLQVENNGRVSNVVACTDACQATIDAAVELGADLMIVHHGLFWGPGVTPLTGRAYRRIKPLIEHDIAVYSSHIPLDAHLEVGNNAELARGIGLQELKPFGEYEGREIGYRGATEADRQEVERRLAELLGVDPFVIPGGPERVSQVGVVTGGAGGLIGQARDAGLDTFITGEGAHYTYFDAEEWGINVFYAGHYATETLGVKALAAHVAERFALEWRFVDHPTGL</sequence>
<dbReference type="InterPro" id="IPR002678">
    <property type="entry name" value="DUF34/NIF3"/>
</dbReference>
<evidence type="ECO:0000313" key="6">
    <source>
        <dbReference type="EMBL" id="NIR76193.1"/>
    </source>
</evidence>
<name>A0AAE4Z9M5_9BACT</name>
<comment type="subunit">
    <text evidence="2">Homohexamer.</text>
</comment>
<dbReference type="Gene3D" id="3.40.1390.30">
    <property type="entry name" value="NIF3 (NGG1p interacting factor 3)-like"/>
    <property type="match status" value="2"/>
</dbReference>
<dbReference type="PANTHER" id="PTHR13799:SF14">
    <property type="entry name" value="GTP CYCLOHYDROLASE 1 TYPE 2 HOMOLOG"/>
    <property type="match status" value="1"/>
</dbReference>
<dbReference type="PANTHER" id="PTHR13799">
    <property type="entry name" value="NGG1 INTERACTING FACTOR 3"/>
    <property type="match status" value="1"/>
</dbReference>
<dbReference type="FunFam" id="3.40.1390.30:FF:000001">
    <property type="entry name" value="GTP cyclohydrolase 1 type 2"/>
    <property type="match status" value="1"/>
</dbReference>
<dbReference type="Pfam" id="PF01784">
    <property type="entry name" value="DUF34_NIF3"/>
    <property type="match status" value="1"/>
</dbReference>
<gene>
    <name evidence="6" type="ORF">GWO12_13945</name>
</gene>
<evidence type="ECO:0000256" key="5">
    <source>
        <dbReference type="PIRSR" id="PIRSR602678-1"/>
    </source>
</evidence>
<organism evidence="6 7">
    <name type="scientific">Candidatus Kutchimonas denitrificans</name>
    <dbReference type="NCBI Taxonomy" id="3056748"/>
    <lineage>
        <taxon>Bacteria</taxon>
        <taxon>Pseudomonadati</taxon>
        <taxon>Gemmatimonadota</taxon>
        <taxon>Gemmatimonadia</taxon>
        <taxon>Candidatus Palauibacterales</taxon>
        <taxon>Candidatus Palauibacteraceae</taxon>
        <taxon>Candidatus Kutchimonas</taxon>
    </lineage>
</organism>
<dbReference type="SUPFAM" id="SSF102705">
    <property type="entry name" value="NIF3 (NGG1p interacting factor 3)-like"/>
    <property type="match status" value="1"/>
</dbReference>
<dbReference type="GO" id="GO:0046872">
    <property type="term" value="F:metal ion binding"/>
    <property type="evidence" value="ECO:0007669"/>
    <property type="project" value="UniProtKB-KW"/>
</dbReference>
<evidence type="ECO:0000256" key="4">
    <source>
        <dbReference type="ARBA" id="ARBA00022723"/>
    </source>
</evidence>
<dbReference type="GO" id="GO:0005737">
    <property type="term" value="C:cytoplasm"/>
    <property type="evidence" value="ECO:0007669"/>
    <property type="project" value="TreeGrafter"/>
</dbReference>
<dbReference type="AlphaFoldDB" id="A0AAE4Z9M5"/>
<dbReference type="NCBIfam" id="TIGR00486">
    <property type="entry name" value="YbgI_SA1388"/>
    <property type="match status" value="1"/>
</dbReference>
<dbReference type="EMBL" id="JAACAK010000114">
    <property type="protein sequence ID" value="NIR76193.1"/>
    <property type="molecule type" value="Genomic_DNA"/>
</dbReference>
<comment type="similarity">
    <text evidence="1">Belongs to the GTP cyclohydrolase I type 2/NIF3 family.</text>
</comment>
<feature type="binding site" evidence="5">
    <location>
        <position position="68"/>
    </location>
    <ligand>
        <name>a divalent metal cation</name>
        <dbReference type="ChEBI" id="CHEBI:60240"/>
        <label>1</label>
    </ligand>
</feature>
<feature type="binding site" evidence="5">
    <location>
        <position position="226"/>
    </location>
    <ligand>
        <name>a divalent metal cation</name>
        <dbReference type="ChEBI" id="CHEBI:60240"/>
        <label>1</label>
    </ligand>
</feature>
<dbReference type="InterPro" id="IPR036069">
    <property type="entry name" value="DUF34/NIF3_sf"/>
</dbReference>
<dbReference type="Proteomes" id="UP000702544">
    <property type="component" value="Unassembled WGS sequence"/>
</dbReference>
<accession>A0AAE4Z9M5</accession>